<dbReference type="RefSeq" id="XP_009545303.1">
    <property type="nucleotide sequence ID" value="XM_009547008.1"/>
</dbReference>
<dbReference type="AlphaFoldDB" id="W4KB01"/>
<dbReference type="HOGENOM" id="CLU_1434607_0_0_1"/>
<name>W4KB01_HETIT</name>
<dbReference type="InParanoid" id="W4KB01"/>
<evidence type="ECO:0000313" key="2">
    <source>
        <dbReference type="Proteomes" id="UP000030671"/>
    </source>
</evidence>
<evidence type="ECO:0000313" key="1">
    <source>
        <dbReference type="EMBL" id="ETW83012.1"/>
    </source>
</evidence>
<dbReference type="Proteomes" id="UP000030671">
    <property type="component" value="Unassembled WGS sequence"/>
</dbReference>
<proteinExistence type="predicted"/>
<accession>W4KB01</accession>
<protein>
    <submittedName>
        <fullName evidence="1">Uncharacterized protein</fullName>
    </submittedName>
</protein>
<dbReference type="GeneID" id="20676072"/>
<gene>
    <name evidence="1" type="ORF">HETIRDRAFT_450713</name>
</gene>
<organism evidence="1 2">
    <name type="scientific">Heterobasidion irregulare (strain TC 32-1)</name>
    <dbReference type="NCBI Taxonomy" id="747525"/>
    <lineage>
        <taxon>Eukaryota</taxon>
        <taxon>Fungi</taxon>
        <taxon>Dikarya</taxon>
        <taxon>Basidiomycota</taxon>
        <taxon>Agaricomycotina</taxon>
        <taxon>Agaricomycetes</taxon>
        <taxon>Russulales</taxon>
        <taxon>Bondarzewiaceae</taxon>
        <taxon>Heterobasidion</taxon>
        <taxon>Heterobasidion annosum species complex</taxon>
    </lineage>
</organism>
<dbReference type="KEGG" id="hir:HETIRDRAFT_450713"/>
<reference evidence="1 2" key="1">
    <citation type="journal article" date="2012" name="New Phytol.">
        <title>Insight into trade-off between wood decay and parasitism from the genome of a fungal forest pathogen.</title>
        <authorList>
            <person name="Olson A."/>
            <person name="Aerts A."/>
            <person name="Asiegbu F."/>
            <person name="Belbahri L."/>
            <person name="Bouzid O."/>
            <person name="Broberg A."/>
            <person name="Canback B."/>
            <person name="Coutinho P.M."/>
            <person name="Cullen D."/>
            <person name="Dalman K."/>
            <person name="Deflorio G."/>
            <person name="van Diepen L.T."/>
            <person name="Dunand C."/>
            <person name="Duplessis S."/>
            <person name="Durling M."/>
            <person name="Gonthier P."/>
            <person name="Grimwood J."/>
            <person name="Fossdal C.G."/>
            <person name="Hansson D."/>
            <person name="Henrissat B."/>
            <person name="Hietala A."/>
            <person name="Himmelstrand K."/>
            <person name="Hoffmeister D."/>
            <person name="Hogberg N."/>
            <person name="James T.Y."/>
            <person name="Karlsson M."/>
            <person name="Kohler A."/>
            <person name="Kues U."/>
            <person name="Lee Y.H."/>
            <person name="Lin Y.C."/>
            <person name="Lind M."/>
            <person name="Lindquist E."/>
            <person name="Lombard V."/>
            <person name="Lucas S."/>
            <person name="Lunden K."/>
            <person name="Morin E."/>
            <person name="Murat C."/>
            <person name="Park J."/>
            <person name="Raffaello T."/>
            <person name="Rouze P."/>
            <person name="Salamov A."/>
            <person name="Schmutz J."/>
            <person name="Solheim H."/>
            <person name="Stahlberg J."/>
            <person name="Velez H."/>
            <person name="de Vries R.P."/>
            <person name="Wiebenga A."/>
            <person name="Woodward S."/>
            <person name="Yakovlev I."/>
            <person name="Garbelotto M."/>
            <person name="Martin F."/>
            <person name="Grigoriev I.V."/>
            <person name="Stenlid J."/>
        </authorList>
    </citation>
    <scope>NUCLEOTIDE SEQUENCE [LARGE SCALE GENOMIC DNA]</scope>
    <source>
        <strain evidence="1 2">TC 32-1</strain>
    </source>
</reference>
<dbReference type="EMBL" id="KI925457">
    <property type="protein sequence ID" value="ETW83012.1"/>
    <property type="molecule type" value="Genomic_DNA"/>
</dbReference>
<sequence>MLSSHNLPERPRPFNCACSSSLHLEPYTQGLVELLRIFHLLSIPQLTPSTPDLRSAPLVRNPQTTVLDIDAPDSSPSFCDVDRDIASSLSASTASSASSPHSAEEGAFWLCISTKFSSSSNSSVMLPRSPLIPSVPSGLGITLGERTPPDLALKPLRTVAHPVTNTGSHALYRQWTSERAWIGARRALR</sequence>
<keyword evidence="2" id="KW-1185">Reference proteome</keyword>